<name>A0A1W6K1I0_9CREN</name>
<reference evidence="1 2" key="1">
    <citation type="submission" date="2017-03" db="EMBL/GenBank/DDBJ databases">
        <title>Sulfur activation and transportation mechanism of thermophilic Archaea Acidianus manzaensis YN-25.</title>
        <authorList>
            <person name="Ma Y."/>
            <person name="Yang Y."/>
            <person name="Xia J."/>
        </authorList>
    </citation>
    <scope>NUCLEOTIDE SEQUENCE [LARGE SCALE GENOMIC DNA]</scope>
    <source>
        <strain evidence="1 2">YN-25</strain>
    </source>
</reference>
<sequence>MESFIKTPNPEEAKKLVETLNKKEEFCIKIPYTPDSIIFASLLLKYTEKNFGISYSNDCQIELKIDTSGKSIKVLNNEIFIGNSSFTSILPVTTEDILPIISGITSDCILSRRNYTDWELQLFNNMTNLGVKVEKNLKIPGYTDLPLFLSLMESFDPFIPDITGNRENSIKTVTELGINELAKLNELSEGQLNTLLFKITSLIMKINPKISRDDIITDRIFYLNYDSLELAFVIIYFLDTIGSKSIINFTLNPSIIDSMREKMREKITKGFNISIIEENKKYYIVDSNLDSPKLLQIILLQQNIKKDKPIAIKKNGKEYTSRFFTNTTEEGLIEIES</sequence>
<dbReference type="GeneID" id="41591301"/>
<evidence type="ECO:0000313" key="2">
    <source>
        <dbReference type="Proteomes" id="UP000193404"/>
    </source>
</evidence>
<proteinExistence type="predicted"/>
<protein>
    <recommendedName>
        <fullName evidence="3">Single-stranded DNA exonuclease</fullName>
    </recommendedName>
</protein>
<dbReference type="STRING" id="282676.B6F84_10210"/>
<dbReference type="RefSeq" id="WP_148692149.1">
    <property type="nucleotide sequence ID" value="NZ_CP020477.1"/>
</dbReference>
<dbReference type="OrthoDB" id="36101at2157"/>
<evidence type="ECO:0008006" key="3">
    <source>
        <dbReference type="Google" id="ProtNLM"/>
    </source>
</evidence>
<dbReference type="AlphaFoldDB" id="A0A1W6K1I0"/>
<keyword evidence="2" id="KW-1185">Reference proteome</keyword>
<gene>
    <name evidence="1" type="ORF">B6F84_10210</name>
</gene>
<evidence type="ECO:0000313" key="1">
    <source>
        <dbReference type="EMBL" id="ARM76359.1"/>
    </source>
</evidence>
<dbReference type="KEGG" id="aman:B6F84_10210"/>
<accession>A0A1W6K1I0</accession>
<dbReference type="Proteomes" id="UP000193404">
    <property type="component" value="Chromosome"/>
</dbReference>
<dbReference type="EMBL" id="CP020477">
    <property type="protein sequence ID" value="ARM76359.1"/>
    <property type="molecule type" value="Genomic_DNA"/>
</dbReference>
<organism evidence="1 2">
    <name type="scientific">Acidianus manzaensis</name>
    <dbReference type="NCBI Taxonomy" id="282676"/>
    <lineage>
        <taxon>Archaea</taxon>
        <taxon>Thermoproteota</taxon>
        <taxon>Thermoprotei</taxon>
        <taxon>Sulfolobales</taxon>
        <taxon>Sulfolobaceae</taxon>
        <taxon>Acidianus</taxon>
    </lineage>
</organism>